<dbReference type="SUPFAM" id="SSF50891">
    <property type="entry name" value="Cyclophilin-like"/>
    <property type="match status" value="1"/>
</dbReference>
<dbReference type="GO" id="GO:0016787">
    <property type="term" value="F:hydrolase activity"/>
    <property type="evidence" value="ECO:0007669"/>
    <property type="project" value="UniProtKB-KW"/>
</dbReference>
<dbReference type="Gene3D" id="3.30.1360.40">
    <property type="match status" value="1"/>
</dbReference>
<evidence type="ECO:0000256" key="2">
    <source>
        <dbReference type="ARBA" id="ARBA00022801"/>
    </source>
</evidence>
<dbReference type="Proteomes" id="UP000234881">
    <property type="component" value="Unassembled WGS sequence"/>
</dbReference>
<dbReference type="AlphaFoldDB" id="A0A2N5XM94"/>
<dbReference type="NCBIfam" id="TIGR00370">
    <property type="entry name" value="5-oxoprolinase subunit PxpB"/>
    <property type="match status" value="1"/>
</dbReference>
<evidence type="ECO:0000313" key="6">
    <source>
        <dbReference type="Proteomes" id="UP000234881"/>
    </source>
</evidence>
<sequence length="240" mass="26011">MAVDFLPSGDCGLTIQFGHTIDRALSGQIMALRAAVDQAQLAGVIETVPTYRSLLVHYDPLVTSQSALIAALEPLLAHLDNTSDTQSRRWILPVCFDAPFAPDLESVAAHAEMDKQEVIGHLTSIEHFVYMLGFAPGLPYMGDLPERLAIPRRKTPIMGVPKGSVLVATGLTIIYPAVNPTGWHIVGRCPVPIFDLGKADPVLLSPGDRVCFREVDLEQFQDIEAELAAGSYSIEEAKLP</sequence>
<dbReference type="PANTHER" id="PTHR34698">
    <property type="entry name" value="5-OXOPROLINASE SUBUNIT B"/>
    <property type="match status" value="1"/>
</dbReference>
<dbReference type="InterPro" id="IPR003833">
    <property type="entry name" value="CT_C_D"/>
</dbReference>
<dbReference type="EMBL" id="PKUQ01000047">
    <property type="protein sequence ID" value="PLW75661.1"/>
    <property type="molecule type" value="Genomic_DNA"/>
</dbReference>
<dbReference type="SMART" id="SM00796">
    <property type="entry name" value="AHS1"/>
    <property type="match status" value="1"/>
</dbReference>
<feature type="domain" description="Carboxyltransferase" evidence="4">
    <location>
        <begin position="3"/>
        <end position="204"/>
    </location>
</feature>
<evidence type="ECO:0000256" key="3">
    <source>
        <dbReference type="ARBA" id="ARBA00022840"/>
    </source>
</evidence>
<evidence type="ECO:0000313" key="5">
    <source>
        <dbReference type="EMBL" id="PLW75661.1"/>
    </source>
</evidence>
<dbReference type="Pfam" id="PF02682">
    <property type="entry name" value="CT_C_D"/>
    <property type="match status" value="1"/>
</dbReference>
<dbReference type="InterPro" id="IPR010016">
    <property type="entry name" value="PxpB"/>
</dbReference>
<dbReference type="GO" id="GO:0005524">
    <property type="term" value="F:ATP binding"/>
    <property type="evidence" value="ECO:0007669"/>
    <property type="project" value="UniProtKB-KW"/>
</dbReference>
<dbReference type="OrthoDB" id="9778567at2"/>
<keyword evidence="1" id="KW-0547">Nucleotide-binding</keyword>
<name>A0A2N5XM94_9HYPH</name>
<dbReference type="SUPFAM" id="SSF160467">
    <property type="entry name" value="PH0987 N-terminal domain-like"/>
    <property type="match status" value="1"/>
</dbReference>
<keyword evidence="6" id="KW-1185">Reference proteome</keyword>
<comment type="caution">
    <text evidence="5">The sequence shown here is derived from an EMBL/GenBank/DDBJ whole genome shotgun (WGS) entry which is preliminary data.</text>
</comment>
<proteinExistence type="predicted"/>
<accession>A0A2N5XM94</accession>
<gene>
    <name evidence="5" type="ORF">C0081_18635</name>
</gene>
<organism evidence="5 6">
    <name type="scientific">Cohaesibacter celericrescens</name>
    <dbReference type="NCBI Taxonomy" id="2067669"/>
    <lineage>
        <taxon>Bacteria</taxon>
        <taxon>Pseudomonadati</taxon>
        <taxon>Pseudomonadota</taxon>
        <taxon>Alphaproteobacteria</taxon>
        <taxon>Hyphomicrobiales</taxon>
        <taxon>Cohaesibacteraceae</taxon>
    </lineage>
</organism>
<protein>
    <submittedName>
        <fullName evidence="5">Allophanate hydrolase subunit 1</fullName>
    </submittedName>
</protein>
<dbReference type="Gene3D" id="2.40.100.10">
    <property type="entry name" value="Cyclophilin-like"/>
    <property type="match status" value="1"/>
</dbReference>
<evidence type="ECO:0000256" key="1">
    <source>
        <dbReference type="ARBA" id="ARBA00022741"/>
    </source>
</evidence>
<dbReference type="RefSeq" id="WP_101535363.1">
    <property type="nucleotide sequence ID" value="NZ_PKUQ01000047.1"/>
</dbReference>
<dbReference type="PANTHER" id="PTHR34698:SF2">
    <property type="entry name" value="5-OXOPROLINASE SUBUNIT B"/>
    <property type="match status" value="1"/>
</dbReference>
<evidence type="ECO:0000259" key="4">
    <source>
        <dbReference type="SMART" id="SM00796"/>
    </source>
</evidence>
<keyword evidence="2 5" id="KW-0378">Hydrolase</keyword>
<keyword evidence="3" id="KW-0067">ATP-binding</keyword>
<dbReference type="InterPro" id="IPR029000">
    <property type="entry name" value="Cyclophilin-like_dom_sf"/>
</dbReference>
<reference evidence="5 6" key="1">
    <citation type="submission" date="2018-01" db="EMBL/GenBank/DDBJ databases">
        <title>The draft genome sequence of Cohaesibacter sp. H1304.</title>
        <authorList>
            <person name="Wang N.-N."/>
            <person name="Du Z.-J."/>
        </authorList>
    </citation>
    <scope>NUCLEOTIDE SEQUENCE [LARGE SCALE GENOMIC DNA]</scope>
    <source>
        <strain evidence="5 6">H1304</strain>
    </source>
</reference>